<gene>
    <name evidence="2" type="ORF">LT40_21065</name>
</gene>
<dbReference type="EMBL" id="CP009533">
    <property type="protein sequence ID" value="AIS19744.1"/>
    <property type="molecule type" value="Genomic_DNA"/>
</dbReference>
<proteinExistence type="predicted"/>
<evidence type="ECO:0000256" key="1">
    <source>
        <dbReference type="SAM" id="SignalP"/>
    </source>
</evidence>
<dbReference type="NCBIfam" id="TIGR02001">
    <property type="entry name" value="gcw_chp"/>
    <property type="match status" value="1"/>
</dbReference>
<sequence>MLRPSWLLIAGLAVPPSLYAQVIQRDIGDFNLKLGTTPSRSMAVGLVQPSTGSSFHGGLDLTHDSGLYFGQWSPNMGLTSSSNLEVDSYLGYKHPFDNSLGYEVGVIQYSYPELDAPATHAFYAGLRVLDRRFGAAFNNTPDGQNSTLFADLGGLPLLDVGFTMKVSNHQLSTPFTIGEGQEVRAFNDWSLQMSRPVGSFDLNFIYSGSDLSGANCAAYSGQNGQCDSMFMLKAQHTFF</sequence>
<dbReference type="KEGG" id="prh:LT40_21065"/>
<dbReference type="InterPro" id="IPR010239">
    <property type="entry name" value="CHP02001"/>
</dbReference>
<dbReference type="RefSeq" id="WP_043193152.1">
    <property type="nucleotide sequence ID" value="NZ_CP009533.1"/>
</dbReference>
<dbReference type="Proteomes" id="UP000029499">
    <property type="component" value="Chromosome"/>
</dbReference>
<feature type="chain" id="PRO_5001852467" evidence="1">
    <location>
        <begin position="21"/>
        <end position="239"/>
    </location>
</feature>
<dbReference type="Pfam" id="PF09694">
    <property type="entry name" value="Gcw_chp"/>
    <property type="match status" value="1"/>
</dbReference>
<dbReference type="OrthoDB" id="9793561at2"/>
<accession>A0A089YVV2</accession>
<dbReference type="HOGENOM" id="CLU_074587_4_0_6"/>
<protein>
    <submittedName>
        <fullName evidence="2">Lipoprotein</fullName>
    </submittedName>
</protein>
<reference evidence="2 3" key="1">
    <citation type="journal article" date="2015" name="J. Biotechnol.">
        <title>Complete genome sequence of Pseudomonas rhizosphaerae IH5T (=DSM 16299T), a phosphate-solubilizing rhizobacterium for bacterial biofertilizer.</title>
        <authorList>
            <person name="Kwak Y."/>
            <person name="Jung B.K."/>
            <person name="Shin J.H."/>
        </authorList>
    </citation>
    <scope>NUCLEOTIDE SEQUENCE [LARGE SCALE GENOMIC DNA]</scope>
    <source>
        <strain evidence="2">DSM 16299</strain>
    </source>
</reference>
<evidence type="ECO:0000313" key="3">
    <source>
        <dbReference type="Proteomes" id="UP000029499"/>
    </source>
</evidence>
<organism evidence="2 3">
    <name type="scientific">Pseudomonas rhizosphaerae</name>
    <dbReference type="NCBI Taxonomy" id="216142"/>
    <lineage>
        <taxon>Bacteria</taxon>
        <taxon>Pseudomonadati</taxon>
        <taxon>Pseudomonadota</taxon>
        <taxon>Gammaproteobacteria</taxon>
        <taxon>Pseudomonadales</taxon>
        <taxon>Pseudomonadaceae</taxon>
        <taxon>Pseudomonas</taxon>
    </lineage>
</organism>
<feature type="signal peptide" evidence="1">
    <location>
        <begin position="1"/>
        <end position="20"/>
    </location>
</feature>
<keyword evidence="1" id="KW-0732">Signal</keyword>
<name>A0A089YVV2_9PSED</name>
<keyword evidence="3" id="KW-1185">Reference proteome</keyword>
<dbReference type="eggNOG" id="ENOG502Z9EH">
    <property type="taxonomic scope" value="Bacteria"/>
</dbReference>
<dbReference type="STRING" id="216142.LT40_21065"/>
<evidence type="ECO:0000313" key="2">
    <source>
        <dbReference type="EMBL" id="AIS19744.1"/>
    </source>
</evidence>
<keyword evidence="2" id="KW-0449">Lipoprotein</keyword>
<dbReference type="AlphaFoldDB" id="A0A089YVV2"/>